<reference evidence="3" key="1">
    <citation type="journal article" date="2016" name="Front. Microbiol.">
        <title>Molecular Keys to the Janthinobacterium and Duganella spp. Interaction with the Plant Pathogen Fusarium graminearum.</title>
        <authorList>
            <person name="Haack F.S."/>
            <person name="Poehlein A."/>
            <person name="Kroger C."/>
            <person name="Voigt C.A."/>
            <person name="Piepenbring M."/>
            <person name="Bode H.B."/>
            <person name="Daniel R."/>
            <person name="Schafer W."/>
            <person name="Streit W.R."/>
        </authorList>
    </citation>
    <scope>NUCLEOTIDE SEQUENCE [LARGE SCALE GENOMIC DNA]</scope>
    <source>
        <strain evidence="3">T54</strain>
    </source>
</reference>
<dbReference type="EMBL" id="LROM01000040">
    <property type="protein sequence ID" value="OFA08754.1"/>
    <property type="molecule type" value="Genomic_DNA"/>
</dbReference>
<evidence type="ECO:0000313" key="3">
    <source>
        <dbReference type="Proteomes" id="UP000175989"/>
    </source>
</evidence>
<protein>
    <submittedName>
        <fullName evidence="2">SprA-related family protein</fullName>
    </submittedName>
</protein>
<organism evidence="2 3">
    <name type="scientific">Duganella phyllosphaerae</name>
    <dbReference type="NCBI Taxonomy" id="762836"/>
    <lineage>
        <taxon>Bacteria</taxon>
        <taxon>Pseudomonadati</taxon>
        <taxon>Pseudomonadota</taxon>
        <taxon>Betaproteobacteria</taxon>
        <taxon>Burkholderiales</taxon>
        <taxon>Oxalobacteraceae</taxon>
        <taxon>Telluria group</taxon>
        <taxon>Duganella</taxon>
    </lineage>
</organism>
<feature type="region of interest" description="Disordered" evidence="1">
    <location>
        <begin position="1"/>
        <end position="46"/>
    </location>
</feature>
<dbReference type="PATRIC" id="fig|762836.4.peg.585"/>
<comment type="caution">
    <text evidence="2">The sequence shown here is derived from an EMBL/GenBank/DDBJ whole genome shotgun (WGS) entry which is preliminary data.</text>
</comment>
<gene>
    <name evidence="2" type="ORF">DUPY_05510</name>
</gene>
<proteinExistence type="predicted"/>
<dbReference type="OrthoDB" id="9812722at2"/>
<evidence type="ECO:0000313" key="2">
    <source>
        <dbReference type="EMBL" id="OFA08754.1"/>
    </source>
</evidence>
<dbReference type="Proteomes" id="UP000175989">
    <property type="component" value="Unassembled WGS sequence"/>
</dbReference>
<name>A0A1E7X6K2_9BURK</name>
<dbReference type="Pfam" id="PF12118">
    <property type="entry name" value="SprA-related"/>
    <property type="match status" value="1"/>
</dbReference>
<dbReference type="InterPro" id="IPR021973">
    <property type="entry name" value="SprA-related"/>
</dbReference>
<feature type="compositionally biased region" description="Polar residues" evidence="1">
    <location>
        <begin position="29"/>
        <end position="44"/>
    </location>
</feature>
<keyword evidence="3" id="KW-1185">Reference proteome</keyword>
<evidence type="ECO:0000256" key="1">
    <source>
        <dbReference type="SAM" id="MobiDB-lite"/>
    </source>
</evidence>
<dbReference type="AlphaFoldDB" id="A0A1E7X6K2"/>
<accession>A0A1E7X6K2</accession>
<dbReference type="RefSeq" id="WP_070246183.1">
    <property type="nucleotide sequence ID" value="NZ_LROM01000040.1"/>
</dbReference>
<sequence length="180" mass="18188">MSIGAITVSPAVSQPERFTPAARADAPAPQSNTAPQESSTTTLSPEALKVVEELKARDTEVRQHEQAHLAAAGGLAISGATYTYQRGPNGVNYAIGGEVQIDTSPGATPEETIARAASIQAAASAPADPSGADRAVAAQAQQMAAQARAELARQDGATGDKVQRGYSIAPGAAPTIDVTA</sequence>